<protein>
    <submittedName>
        <fullName evidence="2">AraC family transcriptional regulator</fullName>
    </submittedName>
</protein>
<sequence>MLEVEHRPSDSPYVERVWRGRTALAGHMTSVATSNWELTVWTHHGRVHVAARGPETAASVAEVPENSDSFGISFSHGTSMPHLPLSRLVDTQLDSPHVSARTFALRGEEWPLPHYDNAEQFVARLVRAGVLVHDPLVAETVAGETPQVGARSVQRRVAATTGLTRGAIQRIERARQAAILLGEGMAPLDVTHRLGYFDQPHLARSLRRFIGRTATRLRRGDTAEPLSLLYKTTS</sequence>
<dbReference type="AlphaFoldDB" id="A0A3N0E3W1"/>
<evidence type="ECO:0000259" key="1">
    <source>
        <dbReference type="PROSITE" id="PS01124"/>
    </source>
</evidence>
<dbReference type="OrthoDB" id="2559672at2"/>
<evidence type="ECO:0000313" key="3">
    <source>
        <dbReference type="Proteomes" id="UP000269198"/>
    </source>
</evidence>
<organism evidence="2 3">
    <name type="scientific">Halostreptopolyspora alba</name>
    <dbReference type="NCBI Taxonomy" id="2487137"/>
    <lineage>
        <taxon>Bacteria</taxon>
        <taxon>Bacillati</taxon>
        <taxon>Actinomycetota</taxon>
        <taxon>Actinomycetes</taxon>
        <taxon>Streptosporangiales</taxon>
        <taxon>Nocardiopsidaceae</taxon>
        <taxon>Halostreptopolyspora</taxon>
    </lineage>
</organism>
<comment type="caution">
    <text evidence="2">The sequence shown here is derived from an EMBL/GenBank/DDBJ whole genome shotgun (WGS) entry which is preliminary data.</text>
</comment>
<proteinExistence type="predicted"/>
<name>A0A3N0E3W1_9ACTN</name>
<dbReference type="GO" id="GO:0043565">
    <property type="term" value="F:sequence-specific DNA binding"/>
    <property type="evidence" value="ECO:0007669"/>
    <property type="project" value="InterPro"/>
</dbReference>
<dbReference type="PROSITE" id="PS01124">
    <property type="entry name" value="HTH_ARAC_FAMILY_2"/>
    <property type="match status" value="1"/>
</dbReference>
<feature type="domain" description="HTH araC/xylS-type" evidence="1">
    <location>
        <begin position="148"/>
        <end position="220"/>
    </location>
</feature>
<dbReference type="Gene3D" id="1.10.10.60">
    <property type="entry name" value="Homeodomain-like"/>
    <property type="match status" value="1"/>
</dbReference>
<dbReference type="Proteomes" id="UP000269198">
    <property type="component" value="Unassembled WGS sequence"/>
</dbReference>
<reference evidence="2 3" key="1">
    <citation type="submission" date="2018-11" db="EMBL/GenBank/DDBJ databases">
        <title>The genome draft of YIM 96095.</title>
        <authorList>
            <person name="Tang S.-K."/>
            <person name="Chunyu W.-X."/>
            <person name="Feng Y.-Z."/>
        </authorList>
    </citation>
    <scope>NUCLEOTIDE SEQUENCE [LARGE SCALE GENOMIC DNA]</scope>
    <source>
        <strain evidence="2 3">YIM 96095</strain>
    </source>
</reference>
<dbReference type="SMART" id="SM00342">
    <property type="entry name" value="HTH_ARAC"/>
    <property type="match status" value="1"/>
</dbReference>
<keyword evidence="3" id="KW-1185">Reference proteome</keyword>
<gene>
    <name evidence="2" type="ORF">EFW17_18765</name>
</gene>
<dbReference type="EMBL" id="RJMB01000022">
    <property type="protein sequence ID" value="RNL82526.1"/>
    <property type="molecule type" value="Genomic_DNA"/>
</dbReference>
<dbReference type="GO" id="GO:0003700">
    <property type="term" value="F:DNA-binding transcription factor activity"/>
    <property type="evidence" value="ECO:0007669"/>
    <property type="project" value="InterPro"/>
</dbReference>
<dbReference type="InterPro" id="IPR018060">
    <property type="entry name" value="HTH_AraC"/>
</dbReference>
<evidence type="ECO:0000313" key="2">
    <source>
        <dbReference type="EMBL" id="RNL82526.1"/>
    </source>
</evidence>
<accession>A0A3N0E3W1</accession>